<dbReference type="AlphaFoldDB" id="A0A2U1SQY8"/>
<feature type="binding site" evidence="2">
    <location>
        <begin position="69"/>
        <end position="71"/>
    </location>
    <ligand>
        <name>L-histidine</name>
        <dbReference type="ChEBI" id="CHEBI:57595"/>
    </ligand>
</feature>
<keyword evidence="1" id="KW-0368">Histidine biosynthesis</keyword>
<dbReference type="NCBIfam" id="NF008953">
    <property type="entry name" value="PRK12295.1-6"/>
    <property type="match status" value="1"/>
</dbReference>
<feature type="domain" description="Class II Histidinyl-tRNA synthetase (HisRS)-like catalytic core" evidence="3">
    <location>
        <begin position="243"/>
        <end position="371"/>
    </location>
</feature>
<proteinExistence type="predicted"/>
<protein>
    <submittedName>
        <fullName evidence="4">ATP phosphoribosyltransferase regulatory subunit</fullName>
    </submittedName>
</protein>
<dbReference type="GO" id="GO:0000105">
    <property type="term" value="P:L-histidine biosynthetic process"/>
    <property type="evidence" value="ECO:0007669"/>
    <property type="project" value="UniProtKB-KW"/>
</dbReference>
<evidence type="ECO:0000259" key="3">
    <source>
        <dbReference type="Pfam" id="PF13393"/>
    </source>
</evidence>
<keyword evidence="4" id="KW-0328">Glycosyltransferase</keyword>
<feature type="binding site" evidence="2">
    <location>
        <position position="112"/>
    </location>
    <ligand>
        <name>L-histidine</name>
        <dbReference type="ChEBI" id="CHEBI:57595"/>
    </ligand>
</feature>
<evidence type="ECO:0000256" key="1">
    <source>
        <dbReference type="ARBA" id="ARBA00023102"/>
    </source>
</evidence>
<feature type="binding site" evidence="2">
    <location>
        <position position="116"/>
    </location>
    <ligand>
        <name>L-histidine</name>
        <dbReference type="ChEBI" id="CHEBI:57595"/>
    </ligand>
</feature>
<feature type="binding site" evidence="2">
    <location>
        <position position="98"/>
    </location>
    <ligand>
        <name>L-histidine</name>
        <dbReference type="ChEBI" id="CHEBI:57595"/>
    </ligand>
</feature>
<evidence type="ECO:0000313" key="5">
    <source>
        <dbReference type="Proteomes" id="UP000245137"/>
    </source>
</evidence>
<sequence>MNEAAKTDFSSGDALGAILASFQRAGFTRCEPKILQPAGVFLDRSGEDFRGRLYLTSDAAGDDVCLRPEYTIPVCLAYLASSTAGAPASFAYGGAVFRFPAEGETGSGELLQAGLESFGRDDREAADAEILAAALEAASAADGGALHVETGDAGLVSTFLDRLDLPPAWRRRLETGHARGESLTEIFAPPANGKEHAGVLAALEKVDAKEARALVEDLLSIAGISPVGGRSAGEIAERFLDQAALAGGAGVSAETHALVDAFFSVQGQIDEASAALRKLAKDVSLDLTAALDSLDTRSGFLAARGVDLDRVRFSASFARRLDYYSGFVFEARREPAGPALIGGGRYDRLLKTLGAKQDIPAVGAAIWVDRLTARKGSAA</sequence>
<dbReference type="InterPro" id="IPR045864">
    <property type="entry name" value="aa-tRNA-synth_II/BPL/LPL"/>
</dbReference>
<dbReference type="InterPro" id="IPR041715">
    <property type="entry name" value="HisRS-like_core"/>
</dbReference>
<dbReference type="OrthoDB" id="9797914at2"/>
<dbReference type="PANTHER" id="PTHR43707">
    <property type="entry name" value="HISTIDYL-TRNA SYNTHETASE"/>
    <property type="match status" value="1"/>
</dbReference>
<dbReference type="PIRSF" id="PIRSF001549">
    <property type="entry name" value="His-tRNA_synth"/>
    <property type="match status" value="1"/>
</dbReference>
<keyword evidence="1" id="KW-0028">Amino-acid biosynthesis</keyword>
<evidence type="ECO:0000256" key="2">
    <source>
        <dbReference type="PIRSR" id="PIRSR001549-1"/>
    </source>
</evidence>
<keyword evidence="5" id="KW-1185">Reference proteome</keyword>
<evidence type="ECO:0000313" key="4">
    <source>
        <dbReference type="EMBL" id="PWB94034.1"/>
    </source>
</evidence>
<reference evidence="4 5" key="1">
    <citation type="journal article" date="2018" name="Appl. Microbiol. Biotechnol.">
        <title>Co-cultivation of the strictly anaerobic methanogen Methanosarcina barkeri with aerobic methanotrophs in an oxygen-limited membrane bioreactor.</title>
        <authorList>
            <person name="In 't Zandt M.H."/>
            <person name="van den Bosch T.J.M."/>
            <person name="Rijkers R."/>
            <person name="van Kessel M.A.H.J."/>
            <person name="Jetten M.S.M."/>
            <person name="Welte C.U."/>
        </authorList>
    </citation>
    <scope>NUCLEOTIDE SEQUENCE [LARGE SCALE GENOMIC DNA]</scope>
    <source>
        <strain evidence="4 5">DSM 17706</strain>
    </source>
</reference>
<dbReference type="RefSeq" id="WP_108917094.1">
    <property type="nucleotide sequence ID" value="NZ_BGJY01000002.1"/>
</dbReference>
<dbReference type="GO" id="GO:0006427">
    <property type="term" value="P:histidyl-tRNA aminoacylation"/>
    <property type="evidence" value="ECO:0007669"/>
    <property type="project" value="TreeGrafter"/>
</dbReference>
<feature type="binding site" evidence="2">
    <location>
        <position position="319"/>
    </location>
    <ligand>
        <name>L-histidine</name>
        <dbReference type="ChEBI" id="CHEBI:57595"/>
    </ligand>
</feature>
<comment type="caution">
    <text evidence="4">The sequence shown here is derived from an EMBL/GenBank/DDBJ whole genome shotgun (WGS) entry which is preliminary data.</text>
</comment>
<dbReference type="InterPro" id="IPR004516">
    <property type="entry name" value="HisRS/HisZ"/>
</dbReference>
<dbReference type="GO" id="GO:0016757">
    <property type="term" value="F:glycosyltransferase activity"/>
    <property type="evidence" value="ECO:0007669"/>
    <property type="project" value="UniProtKB-KW"/>
</dbReference>
<dbReference type="Proteomes" id="UP000245137">
    <property type="component" value="Unassembled WGS sequence"/>
</dbReference>
<dbReference type="PANTHER" id="PTHR43707:SF1">
    <property type="entry name" value="HISTIDINE--TRNA LIGASE, MITOCHONDRIAL-RELATED"/>
    <property type="match status" value="1"/>
</dbReference>
<dbReference type="Gene3D" id="3.30.930.10">
    <property type="entry name" value="Bira Bifunctional Protein, Domain 2"/>
    <property type="match status" value="1"/>
</dbReference>
<feature type="binding site" evidence="2">
    <location>
        <begin position="323"/>
        <end position="324"/>
    </location>
    <ligand>
        <name>L-histidine</name>
        <dbReference type="ChEBI" id="CHEBI:57595"/>
    </ligand>
</feature>
<dbReference type="Pfam" id="PF13393">
    <property type="entry name" value="tRNA-synt_His"/>
    <property type="match status" value="2"/>
</dbReference>
<gene>
    <name evidence="4" type="ORF">C5689_09765</name>
</gene>
<feature type="domain" description="Class II Histidinyl-tRNA synthetase (HisRS)-like catalytic core" evidence="3">
    <location>
        <begin position="17"/>
        <end position="208"/>
    </location>
</feature>
<dbReference type="GO" id="GO:0005737">
    <property type="term" value="C:cytoplasm"/>
    <property type="evidence" value="ECO:0007669"/>
    <property type="project" value="InterPro"/>
</dbReference>
<dbReference type="SUPFAM" id="SSF55681">
    <property type="entry name" value="Class II aaRS and biotin synthetases"/>
    <property type="match status" value="1"/>
</dbReference>
<keyword evidence="4" id="KW-0808">Transferase</keyword>
<dbReference type="EMBL" id="PUIV01000012">
    <property type="protein sequence ID" value="PWB94034.1"/>
    <property type="molecule type" value="Genomic_DNA"/>
</dbReference>
<name>A0A2U1SQY8_METSR</name>
<dbReference type="GO" id="GO:0004821">
    <property type="term" value="F:histidine-tRNA ligase activity"/>
    <property type="evidence" value="ECO:0007669"/>
    <property type="project" value="TreeGrafter"/>
</dbReference>
<accession>A0A2U1SQY8</accession>
<organism evidence="4 5">
    <name type="scientific">Methylosinus sporium</name>
    <dbReference type="NCBI Taxonomy" id="428"/>
    <lineage>
        <taxon>Bacteria</taxon>
        <taxon>Pseudomonadati</taxon>
        <taxon>Pseudomonadota</taxon>
        <taxon>Alphaproteobacteria</taxon>
        <taxon>Hyphomicrobiales</taxon>
        <taxon>Methylocystaceae</taxon>
        <taxon>Methylosinus</taxon>
    </lineage>
</organism>